<dbReference type="PANTHER" id="PTHR43818">
    <property type="entry name" value="BCDNA.GH03377"/>
    <property type="match status" value="1"/>
</dbReference>
<dbReference type="Pfam" id="PF22725">
    <property type="entry name" value="GFO_IDH_MocA_C3"/>
    <property type="match status" value="1"/>
</dbReference>
<evidence type="ECO:0000313" key="5">
    <source>
        <dbReference type="Proteomes" id="UP000308530"/>
    </source>
</evidence>
<keyword evidence="1" id="KW-0560">Oxidoreductase</keyword>
<keyword evidence="5" id="KW-1185">Reference proteome</keyword>
<dbReference type="EMBL" id="CP058350">
    <property type="protein sequence ID" value="QLF68947.1"/>
    <property type="molecule type" value="Genomic_DNA"/>
</dbReference>
<dbReference type="Pfam" id="PF01408">
    <property type="entry name" value="GFO_IDH_MocA"/>
    <property type="match status" value="1"/>
</dbReference>
<proteinExistence type="predicted"/>
<dbReference type="InterPro" id="IPR055170">
    <property type="entry name" value="GFO_IDH_MocA-like_dom"/>
</dbReference>
<evidence type="ECO:0000259" key="2">
    <source>
        <dbReference type="Pfam" id="PF01408"/>
    </source>
</evidence>
<accession>A0ABX6QL11</accession>
<reference evidence="4 5" key="1">
    <citation type="submission" date="2020-06" db="EMBL/GenBank/DDBJ databases">
        <title>Genome sequence of Rhizobium sp strain ADMK78.</title>
        <authorList>
            <person name="Rahi P."/>
        </authorList>
    </citation>
    <scope>NUCLEOTIDE SEQUENCE [LARGE SCALE GENOMIC DNA]</scope>
    <source>
        <strain evidence="4 5">ADMK78</strain>
    </source>
</reference>
<protein>
    <submittedName>
        <fullName evidence="4">Gfo/Idh/MocA family oxidoreductase</fullName>
    </submittedName>
</protein>
<evidence type="ECO:0000256" key="1">
    <source>
        <dbReference type="ARBA" id="ARBA00023002"/>
    </source>
</evidence>
<evidence type="ECO:0000313" key="4">
    <source>
        <dbReference type="EMBL" id="QLF68947.1"/>
    </source>
</evidence>
<dbReference type="PANTHER" id="PTHR43818:SF11">
    <property type="entry name" value="BCDNA.GH03377"/>
    <property type="match status" value="1"/>
</dbReference>
<dbReference type="InterPro" id="IPR036291">
    <property type="entry name" value="NAD(P)-bd_dom_sf"/>
</dbReference>
<evidence type="ECO:0000259" key="3">
    <source>
        <dbReference type="Pfam" id="PF22725"/>
    </source>
</evidence>
<dbReference type="InterPro" id="IPR000683">
    <property type="entry name" value="Gfo/Idh/MocA-like_OxRdtase_N"/>
</dbReference>
<dbReference type="SUPFAM" id="SSF51735">
    <property type="entry name" value="NAD(P)-binding Rossmann-fold domains"/>
    <property type="match status" value="1"/>
</dbReference>
<name>A0ABX6QL11_9HYPH</name>
<dbReference type="Proteomes" id="UP000308530">
    <property type="component" value="Chromosome"/>
</dbReference>
<sequence>MMQAEGTLTNRPPLYLAFLGTGWIGRHRMQSLIGTGFVEVAAIADPSAEMIEEAKILAPKAAVCSDLADIMALKPDGLVIATPSALHAQQSIEALSHGIPVFCQKPLGRNAAEVAAVIAAARSADRLLGVDFSYRKTRGMMAIQELVDAAALGRIFSIDLEFHNAYGPDKDWFYDRTLSGGGCVMDLGVHLVDLAMALTGNQSVHSVSSSLFADGERLTAGSSTVEDYALATIETESGAVIRLACSWRAHAGSDAEIKVDVRGTKGGARFVNLGGSFFDFQALRYRGTERDILTEPPEDWGGKAIIDWAKTLQVSARHDPTTDRILAVTEVIDRIYAGR</sequence>
<dbReference type="InterPro" id="IPR050463">
    <property type="entry name" value="Gfo/Idh/MocA_oxidrdct_glycsds"/>
</dbReference>
<dbReference type="Gene3D" id="3.40.50.720">
    <property type="entry name" value="NAD(P)-binding Rossmann-like Domain"/>
    <property type="match status" value="1"/>
</dbReference>
<feature type="domain" description="Gfo/Idh/MocA-like oxidoreductase N-terminal" evidence="2">
    <location>
        <begin position="17"/>
        <end position="132"/>
    </location>
</feature>
<dbReference type="SUPFAM" id="SSF55347">
    <property type="entry name" value="Glyceraldehyde-3-phosphate dehydrogenase-like, C-terminal domain"/>
    <property type="match status" value="1"/>
</dbReference>
<feature type="domain" description="GFO/IDH/MocA-like oxidoreductase" evidence="3">
    <location>
        <begin position="141"/>
        <end position="268"/>
    </location>
</feature>
<organism evidence="4 5">
    <name type="scientific">Peteryoungia desertarenae</name>
    <dbReference type="NCBI Taxonomy" id="1813451"/>
    <lineage>
        <taxon>Bacteria</taxon>
        <taxon>Pseudomonadati</taxon>
        <taxon>Pseudomonadota</taxon>
        <taxon>Alphaproteobacteria</taxon>
        <taxon>Hyphomicrobiales</taxon>
        <taxon>Rhizobiaceae</taxon>
        <taxon>Peteryoungia</taxon>
    </lineage>
</organism>
<dbReference type="Gene3D" id="3.30.360.10">
    <property type="entry name" value="Dihydrodipicolinate Reductase, domain 2"/>
    <property type="match status" value="1"/>
</dbReference>
<dbReference type="RefSeq" id="WP_138285916.1">
    <property type="nucleotide sequence ID" value="NZ_CP058350.1"/>
</dbReference>
<gene>
    <name evidence="4" type="ORF">FE840_004985</name>
</gene>